<dbReference type="Proteomes" id="UP000094020">
    <property type="component" value="Chromosome 10"/>
</dbReference>
<sequence length="312" mass="34017">MVYAPQRRHAVASLATTAQALCVMQHFYTPNLLILISRVLAQVQINACAFIHPSKSLFGLSLMLVALNIAAAFLHLLDFAGGMNGGKGLVLDFVGQANPASLTRILLLDLLLFLMQLTGLCVSYVNHSTHLPKSPAFPYDDLLLPPAEEGVAISTSIFDEDEEDLDLEQGKSTSKSRRRKGGQRYEAVQGDEEESELWLNDDMDHTQPSANLIRIHEPPLIFTLPLRHILRLMWNLPSPSPPPRAFSGGTPISTPPLTPAASSLPRISDPDPPQDDRTESRQSGLGLIGTQAGGSESEGPGRIPGDYRRSDW</sequence>
<evidence type="ECO:0000313" key="6">
    <source>
        <dbReference type="Proteomes" id="UP000094020"/>
    </source>
</evidence>
<evidence type="ECO:0000313" key="5">
    <source>
        <dbReference type="EMBL" id="WWC72978.1"/>
    </source>
</evidence>
<dbReference type="GO" id="GO:0005783">
    <property type="term" value="C:endoplasmic reticulum"/>
    <property type="evidence" value="ECO:0007669"/>
    <property type="project" value="TreeGrafter"/>
</dbReference>
<reference evidence="5" key="2">
    <citation type="submission" date="2013-07" db="EMBL/GenBank/DDBJ databases">
        <authorList>
            <consortium name="The Broad Institute Genome Sequencing Platform"/>
            <person name="Cuomo C."/>
            <person name="Litvintseva A."/>
            <person name="Chen Y."/>
            <person name="Heitman J."/>
            <person name="Sun S."/>
            <person name="Springer D."/>
            <person name="Dromer F."/>
            <person name="Young S.K."/>
            <person name="Zeng Q."/>
            <person name="Gargeya S."/>
            <person name="Fitzgerald M."/>
            <person name="Abouelleil A."/>
            <person name="Alvarado L."/>
            <person name="Berlin A.M."/>
            <person name="Chapman S.B."/>
            <person name="Dewar J."/>
            <person name="Goldberg J."/>
            <person name="Griggs A."/>
            <person name="Gujja S."/>
            <person name="Hansen M."/>
            <person name="Howarth C."/>
            <person name="Imamovic A."/>
            <person name="Larimer J."/>
            <person name="McCowan C."/>
            <person name="Murphy C."/>
            <person name="Pearson M."/>
            <person name="Priest M."/>
            <person name="Roberts A."/>
            <person name="Saif S."/>
            <person name="Shea T."/>
            <person name="Sykes S."/>
            <person name="Wortman J."/>
            <person name="Nusbaum C."/>
            <person name="Birren B."/>
        </authorList>
    </citation>
    <scope>NUCLEOTIDE SEQUENCE</scope>
    <source>
        <strain evidence="5">CBS 10737</strain>
    </source>
</reference>
<keyword evidence="2" id="KW-0812">Transmembrane</keyword>
<dbReference type="EMBL" id="KI894013">
    <property type="protein sequence ID" value="OCF48734.1"/>
    <property type="molecule type" value="Genomic_DNA"/>
</dbReference>
<feature type="domain" description="DUF1746" evidence="3">
    <location>
        <begin position="21"/>
        <end position="117"/>
    </location>
</feature>
<reference evidence="4" key="1">
    <citation type="submission" date="2013-07" db="EMBL/GenBank/DDBJ databases">
        <title>The Genome Sequence of Cryptococcus pinus CBS10737.</title>
        <authorList>
            <consortium name="The Broad Institute Genome Sequencing Platform"/>
            <person name="Cuomo C."/>
            <person name="Litvintseva A."/>
            <person name="Chen Y."/>
            <person name="Heitman J."/>
            <person name="Sun S."/>
            <person name="Springer D."/>
            <person name="Dromer F."/>
            <person name="Young S.K."/>
            <person name="Zeng Q."/>
            <person name="Gargeya S."/>
            <person name="Fitzgerald M."/>
            <person name="Abouelleil A."/>
            <person name="Alvarado L."/>
            <person name="Berlin A.M."/>
            <person name="Chapman S.B."/>
            <person name="Dewar J."/>
            <person name="Goldberg J."/>
            <person name="Griggs A."/>
            <person name="Gujja S."/>
            <person name="Hansen M."/>
            <person name="Howarth C."/>
            <person name="Imamovic A."/>
            <person name="Larimer J."/>
            <person name="McCowan C."/>
            <person name="Murphy C."/>
            <person name="Pearson M."/>
            <person name="Priest M."/>
            <person name="Roberts A."/>
            <person name="Saif S."/>
            <person name="Shea T."/>
            <person name="Sykes S."/>
            <person name="Wortman J."/>
            <person name="Nusbaum C."/>
            <person name="Birren B."/>
        </authorList>
    </citation>
    <scope>NUCLEOTIDE SEQUENCE [LARGE SCALE GENOMIC DNA]</scope>
    <source>
        <strain evidence="4">CBS 10737</strain>
    </source>
</reference>
<dbReference type="AlphaFoldDB" id="A0A1B9HZP4"/>
<evidence type="ECO:0000256" key="2">
    <source>
        <dbReference type="SAM" id="Phobius"/>
    </source>
</evidence>
<dbReference type="EMBL" id="CP144528">
    <property type="protein sequence ID" value="WWC72978.1"/>
    <property type="molecule type" value="Genomic_DNA"/>
</dbReference>
<feature type="region of interest" description="Disordered" evidence="1">
    <location>
        <begin position="163"/>
        <end position="196"/>
    </location>
</feature>
<feature type="transmembrane region" description="Helical" evidence="2">
    <location>
        <begin position="57"/>
        <end position="77"/>
    </location>
</feature>
<keyword evidence="2" id="KW-1133">Transmembrane helix</keyword>
<dbReference type="GO" id="GO:0044695">
    <property type="term" value="C:Dsc E3 ubiquitin ligase complex"/>
    <property type="evidence" value="ECO:0007669"/>
    <property type="project" value="InterPro"/>
</dbReference>
<dbReference type="GO" id="GO:0032933">
    <property type="term" value="P:SREBP signaling pathway"/>
    <property type="evidence" value="ECO:0007669"/>
    <property type="project" value="InterPro"/>
</dbReference>
<keyword evidence="6" id="KW-1185">Reference proteome</keyword>
<evidence type="ECO:0000259" key="3">
    <source>
        <dbReference type="Pfam" id="PF08508"/>
    </source>
</evidence>
<dbReference type="RefSeq" id="XP_019009953.1">
    <property type="nucleotide sequence ID" value="XM_019157235.1"/>
</dbReference>
<keyword evidence="2" id="KW-0472">Membrane</keyword>
<dbReference type="STRING" id="1296096.A0A1B9HZP4"/>
<reference evidence="5" key="4">
    <citation type="submission" date="2024-02" db="EMBL/GenBank/DDBJ databases">
        <title>Comparative genomics of Cryptococcus and Kwoniella reveals pathogenesis evolution and contrasting modes of karyotype evolution via chromosome fusion or intercentromeric recombination.</title>
        <authorList>
            <person name="Coelho M.A."/>
            <person name="David-Palma M."/>
            <person name="Shea T."/>
            <person name="Bowers K."/>
            <person name="McGinley-Smith S."/>
            <person name="Mohammad A.W."/>
            <person name="Gnirke A."/>
            <person name="Yurkov A.M."/>
            <person name="Nowrousian M."/>
            <person name="Sun S."/>
            <person name="Cuomo C.A."/>
            <person name="Heitman J."/>
        </authorList>
    </citation>
    <scope>NUCLEOTIDE SEQUENCE</scope>
    <source>
        <strain evidence="5">CBS 10737</strain>
    </source>
</reference>
<reference evidence="4" key="3">
    <citation type="submission" date="2016-07" db="EMBL/GenBank/DDBJ databases">
        <title>Evolution of pathogenesis and genome organization in the Tremellales.</title>
        <authorList>
            <person name="Cuomo C."/>
            <person name="Litvintseva A."/>
            <person name="Heitman J."/>
            <person name="Chen Y."/>
            <person name="Sun S."/>
            <person name="Springer D."/>
            <person name="Dromer F."/>
            <person name="Young S."/>
            <person name="Zeng Q."/>
            <person name="Chapman S."/>
            <person name="Gujja S."/>
            <person name="Saif S."/>
            <person name="Birren B."/>
        </authorList>
    </citation>
    <scope>NUCLEOTIDE SEQUENCE</scope>
    <source>
        <strain evidence="4">CBS 10737</strain>
    </source>
</reference>
<protein>
    <recommendedName>
        <fullName evidence="3">DUF1746 domain-containing protein</fullName>
    </recommendedName>
</protein>
<dbReference type="KEGG" id="kpin:30173884"/>
<feature type="region of interest" description="Disordered" evidence="1">
    <location>
        <begin position="241"/>
        <end position="312"/>
    </location>
</feature>
<evidence type="ECO:0000313" key="4">
    <source>
        <dbReference type="EMBL" id="OCF48734.1"/>
    </source>
</evidence>
<organism evidence="4">
    <name type="scientific">Kwoniella pini CBS 10737</name>
    <dbReference type="NCBI Taxonomy" id="1296096"/>
    <lineage>
        <taxon>Eukaryota</taxon>
        <taxon>Fungi</taxon>
        <taxon>Dikarya</taxon>
        <taxon>Basidiomycota</taxon>
        <taxon>Agaricomycotina</taxon>
        <taxon>Tremellomycetes</taxon>
        <taxon>Tremellales</taxon>
        <taxon>Cryptococcaceae</taxon>
        <taxon>Kwoniella</taxon>
    </lineage>
</organism>
<gene>
    <name evidence="4" type="ORF">I206_05515</name>
    <name evidence="5" type="ORF">I206_106942</name>
</gene>
<dbReference type="OrthoDB" id="2595285at2759"/>
<proteinExistence type="predicted"/>
<accession>A0A1B9HZP4</accession>
<evidence type="ECO:0000256" key="1">
    <source>
        <dbReference type="SAM" id="MobiDB-lite"/>
    </source>
</evidence>
<name>A0A1B9HZP4_9TREE</name>
<dbReference type="InterPro" id="IPR038967">
    <property type="entry name" value="Dsc4-like"/>
</dbReference>
<dbReference type="PANTHER" id="PTHR39405">
    <property type="entry name" value="DSC E3 UBIQUITIN LIGASE COMPLEX SUBUNIT 4"/>
    <property type="match status" value="1"/>
</dbReference>
<dbReference type="GeneID" id="30173884"/>
<dbReference type="Pfam" id="PF08508">
    <property type="entry name" value="DUF1746"/>
    <property type="match status" value="1"/>
</dbReference>
<dbReference type="PANTHER" id="PTHR39405:SF1">
    <property type="entry name" value="DSC E3 UBIQUITIN LIGASE COMPLEX SUBUNIT 4"/>
    <property type="match status" value="1"/>
</dbReference>
<dbReference type="InterPro" id="IPR013715">
    <property type="entry name" value="DUF1746"/>
</dbReference>